<dbReference type="Proteomes" id="UP000339690">
    <property type="component" value="Chromosome"/>
</dbReference>
<evidence type="ECO:0008006" key="3">
    <source>
        <dbReference type="Google" id="ProtNLM"/>
    </source>
</evidence>
<dbReference type="InterPro" id="IPR003329">
    <property type="entry name" value="Cytidylyl_trans"/>
</dbReference>
<evidence type="ECO:0000313" key="2">
    <source>
        <dbReference type="Proteomes" id="UP000339690"/>
    </source>
</evidence>
<dbReference type="EMBL" id="CP045915">
    <property type="protein sequence ID" value="QGH34056.1"/>
    <property type="molecule type" value="Genomic_DNA"/>
</dbReference>
<gene>
    <name evidence="1" type="ORF">GI584_08490</name>
</gene>
<protein>
    <recommendedName>
        <fullName evidence="3">Acylneuraminate cytidylyltransferase family protein</fullName>
    </recommendedName>
</protein>
<dbReference type="PANTHER" id="PTHR21485:SF3">
    <property type="entry name" value="N-ACYLNEURAMINATE CYTIDYLYLTRANSFERASE"/>
    <property type="match status" value="1"/>
</dbReference>
<dbReference type="PANTHER" id="PTHR21485">
    <property type="entry name" value="HAD SUPERFAMILY MEMBERS CMAS AND KDSC"/>
    <property type="match status" value="1"/>
</dbReference>
<dbReference type="Pfam" id="PF02348">
    <property type="entry name" value="CTP_transf_3"/>
    <property type="match status" value="1"/>
</dbReference>
<dbReference type="RefSeq" id="WP_153790956.1">
    <property type="nucleotide sequence ID" value="NZ_CP045915.1"/>
</dbReference>
<keyword evidence="2" id="KW-1185">Reference proteome</keyword>
<dbReference type="Gene3D" id="3.90.550.10">
    <property type="entry name" value="Spore Coat Polysaccharide Biosynthesis Protein SpsA, Chain A"/>
    <property type="match status" value="1"/>
</dbReference>
<name>A0A5Q2TH69_9BACI</name>
<evidence type="ECO:0000313" key="1">
    <source>
        <dbReference type="EMBL" id="QGH34056.1"/>
    </source>
</evidence>
<reference evidence="1 2" key="1">
    <citation type="submission" date="2019-11" db="EMBL/GenBank/DDBJ databases">
        <title>Gracilibacillus salitolerans sp. nov., a moderate halophile isolated from a saline soil in northwest China.</title>
        <authorList>
            <person name="Gan L."/>
        </authorList>
    </citation>
    <scope>NUCLEOTIDE SEQUENCE [LARGE SCALE GENOMIC DNA]</scope>
    <source>
        <strain evidence="1 2">SCU50</strain>
    </source>
</reference>
<accession>A0A5Q2TH69</accession>
<dbReference type="InterPro" id="IPR050793">
    <property type="entry name" value="CMP-NeuNAc_synthase"/>
</dbReference>
<organism evidence="1 2">
    <name type="scientific">Gracilibacillus salitolerans</name>
    <dbReference type="NCBI Taxonomy" id="2663022"/>
    <lineage>
        <taxon>Bacteria</taxon>
        <taxon>Bacillati</taxon>
        <taxon>Bacillota</taxon>
        <taxon>Bacilli</taxon>
        <taxon>Bacillales</taxon>
        <taxon>Bacillaceae</taxon>
        <taxon>Gracilibacillus</taxon>
    </lineage>
</organism>
<dbReference type="GO" id="GO:0008781">
    <property type="term" value="F:N-acylneuraminate cytidylyltransferase activity"/>
    <property type="evidence" value="ECO:0007669"/>
    <property type="project" value="TreeGrafter"/>
</dbReference>
<sequence length="228" mass="25819">MLPYLGKNIAFIPVRGGSKSIPLKNIKKINGEPLVYWVLNATAMCPEIDHVVVSTDCANIKNVINSYNFNNVTIIDRSFEVSTDQASTEAVMLEFTKKYDFDNIVLTQATSPLLSKNDISKGLILFESTNVDSVISVVRQKRFIWEDYGDGAVPINYNIYKRPRRQDFDGYLIENGAYYITSRKELIKTGNRISGCIGTVEMAEETYYEIDEPSDWIIAESLMKSLNK</sequence>
<dbReference type="CDD" id="cd02513">
    <property type="entry name" value="CMP-NeuAc_Synthase"/>
    <property type="match status" value="1"/>
</dbReference>
<dbReference type="AlphaFoldDB" id="A0A5Q2TH69"/>
<dbReference type="SUPFAM" id="SSF53448">
    <property type="entry name" value="Nucleotide-diphospho-sugar transferases"/>
    <property type="match status" value="1"/>
</dbReference>
<dbReference type="KEGG" id="grc:GI584_08490"/>
<dbReference type="InterPro" id="IPR029044">
    <property type="entry name" value="Nucleotide-diphossugar_trans"/>
</dbReference>
<proteinExistence type="predicted"/>